<reference evidence="7 8" key="1">
    <citation type="submission" date="2020-08" db="EMBL/GenBank/DDBJ databases">
        <title>Novel species isolated from subtropical streams in China.</title>
        <authorList>
            <person name="Lu H."/>
        </authorList>
    </citation>
    <scope>NUCLEOTIDE SEQUENCE [LARGE SCALE GENOMIC DNA]</scope>
    <source>
        <strain evidence="7 8">FT31W</strain>
    </source>
</reference>
<dbReference type="Pfam" id="PF05154">
    <property type="entry name" value="TM2"/>
    <property type="match status" value="1"/>
</dbReference>
<evidence type="ECO:0000256" key="2">
    <source>
        <dbReference type="ARBA" id="ARBA00022692"/>
    </source>
</evidence>
<accession>A0ABR6YML1</accession>
<evidence type="ECO:0000256" key="1">
    <source>
        <dbReference type="ARBA" id="ARBA00004141"/>
    </source>
</evidence>
<feature type="transmembrane region" description="Helical" evidence="5">
    <location>
        <begin position="101"/>
        <end position="123"/>
    </location>
</feature>
<gene>
    <name evidence="7" type="ORF">H8K27_08390</name>
</gene>
<feature type="transmembrane region" description="Helical" evidence="5">
    <location>
        <begin position="63"/>
        <end position="81"/>
    </location>
</feature>
<evidence type="ECO:0000259" key="6">
    <source>
        <dbReference type="Pfam" id="PF05154"/>
    </source>
</evidence>
<feature type="domain" description="TM2" evidence="6">
    <location>
        <begin position="3"/>
        <end position="47"/>
    </location>
</feature>
<keyword evidence="3 5" id="KW-1133">Transmembrane helix</keyword>
<organism evidence="7 8">
    <name type="scientific">Undibacterium griseum</name>
    <dbReference type="NCBI Taxonomy" id="2762295"/>
    <lineage>
        <taxon>Bacteria</taxon>
        <taxon>Pseudomonadati</taxon>
        <taxon>Pseudomonadota</taxon>
        <taxon>Betaproteobacteria</taxon>
        <taxon>Burkholderiales</taxon>
        <taxon>Oxalobacteraceae</taxon>
        <taxon>Undibacterium</taxon>
    </lineage>
</organism>
<dbReference type="EMBL" id="JACOGC010000003">
    <property type="protein sequence ID" value="MBC3885142.1"/>
    <property type="molecule type" value="Genomic_DNA"/>
</dbReference>
<evidence type="ECO:0000256" key="4">
    <source>
        <dbReference type="ARBA" id="ARBA00023136"/>
    </source>
</evidence>
<evidence type="ECO:0000313" key="8">
    <source>
        <dbReference type="Proteomes" id="UP000613113"/>
    </source>
</evidence>
<comment type="caution">
    <text evidence="7">The sequence shown here is derived from an EMBL/GenBank/DDBJ whole genome shotgun (WGS) entry which is preliminary data.</text>
</comment>
<keyword evidence="8" id="KW-1185">Reference proteome</keyword>
<dbReference type="Proteomes" id="UP000613113">
    <property type="component" value="Unassembled WGS sequence"/>
</dbReference>
<keyword evidence="2 5" id="KW-0812">Transmembrane</keyword>
<keyword evidence="4 5" id="KW-0472">Membrane</keyword>
<name>A0ABR6YML1_9BURK</name>
<comment type="subcellular location">
    <subcellularLocation>
        <location evidence="1">Membrane</location>
        <topology evidence="1">Multi-pass membrane protein</topology>
    </subcellularLocation>
</comment>
<proteinExistence type="predicted"/>
<dbReference type="RefSeq" id="WP_186862755.1">
    <property type="nucleotide sequence ID" value="NZ_JACOGC010000003.1"/>
</dbReference>
<sequence>MTHKNKTLATFLAVITGSLGVHRFYLGGKRDPWAWLHLASLPLSLLWSHYFFGWPTLLTYSPLLLSFFAALLEALVTGLTPDEKWDHRHNPASDRTNNSSWPLALLLVLTTGLGATALIAVIARAFDLLYTGGAYG</sequence>
<evidence type="ECO:0000313" key="7">
    <source>
        <dbReference type="EMBL" id="MBC3885142.1"/>
    </source>
</evidence>
<evidence type="ECO:0000256" key="3">
    <source>
        <dbReference type="ARBA" id="ARBA00022989"/>
    </source>
</evidence>
<protein>
    <submittedName>
        <fullName evidence="7">TM2 domain-containing protein</fullName>
    </submittedName>
</protein>
<dbReference type="InterPro" id="IPR007829">
    <property type="entry name" value="TM2"/>
</dbReference>
<evidence type="ECO:0000256" key="5">
    <source>
        <dbReference type="SAM" id="Phobius"/>
    </source>
</evidence>